<feature type="domain" description="Myb-like" evidence="3">
    <location>
        <begin position="34"/>
        <end position="103"/>
    </location>
</feature>
<evidence type="ECO:0000313" key="4">
    <source>
        <dbReference type="EnsemblPlants" id="OB02G22530.1"/>
    </source>
</evidence>
<evidence type="ECO:0000313" key="5">
    <source>
        <dbReference type="Proteomes" id="UP000006038"/>
    </source>
</evidence>
<dbReference type="PANTHER" id="PTHR45224">
    <property type="entry name" value="OS01G0527900 PROTEIN-RELATED"/>
    <property type="match status" value="1"/>
</dbReference>
<evidence type="ECO:0000256" key="2">
    <source>
        <dbReference type="SAM" id="MobiDB-lite"/>
    </source>
</evidence>
<dbReference type="InterPro" id="IPR001005">
    <property type="entry name" value="SANT/Myb"/>
</dbReference>
<dbReference type="PANTHER" id="PTHR45224:SF5">
    <property type="entry name" value="OS02G0311800 PROTEIN"/>
    <property type="match status" value="1"/>
</dbReference>
<feature type="compositionally biased region" description="Low complexity" evidence="2">
    <location>
        <begin position="1"/>
        <end position="17"/>
    </location>
</feature>
<feature type="compositionally biased region" description="Basic and acidic residues" evidence="2">
    <location>
        <begin position="202"/>
        <end position="213"/>
    </location>
</feature>
<protein>
    <recommendedName>
        <fullName evidence="3">Myb-like domain-containing protein</fullName>
    </recommendedName>
</protein>
<feature type="coiled-coil region" evidence="1">
    <location>
        <begin position="240"/>
        <end position="267"/>
    </location>
</feature>
<sequence>MTKTISPTPSSRRTPSSGSNAKNKETIDVDANDARTEKRLNWTKEEDVRLASAWMHNSKDPVDGNDRKSDQYWADVTIDYNKTTETCRKRNQNQLKIRWDRVKKLVSEFHGCWVKTNKVYRSGVSDDQLMEIAEKMYASDHCDKDFMLKHIWKVVRGERKWSAYVKKIEHEKDKNKGTTNRPAEVVNSEDNPNIRPIGHKRAKDEHYGKKKTPETYSAISDKLDKFIEVSTMARKDHEKMSETQQNLANSKVEAARLNDKAAEKQLKCKMLDTYRELLLAPINNMNANALAEREKTLESMRLALFASDN</sequence>
<dbReference type="Gramene" id="OB02G22530.1">
    <property type="protein sequence ID" value="OB02G22530.1"/>
    <property type="gene ID" value="OB02G22530"/>
</dbReference>
<name>J3LC86_ORYBR</name>
<organism evidence="4">
    <name type="scientific">Oryza brachyantha</name>
    <name type="common">malo sina</name>
    <dbReference type="NCBI Taxonomy" id="4533"/>
    <lineage>
        <taxon>Eukaryota</taxon>
        <taxon>Viridiplantae</taxon>
        <taxon>Streptophyta</taxon>
        <taxon>Embryophyta</taxon>
        <taxon>Tracheophyta</taxon>
        <taxon>Spermatophyta</taxon>
        <taxon>Magnoliopsida</taxon>
        <taxon>Liliopsida</taxon>
        <taxon>Poales</taxon>
        <taxon>Poaceae</taxon>
        <taxon>BOP clade</taxon>
        <taxon>Oryzoideae</taxon>
        <taxon>Oryzeae</taxon>
        <taxon>Oryzinae</taxon>
        <taxon>Oryza</taxon>
    </lineage>
</organism>
<proteinExistence type="predicted"/>
<keyword evidence="5" id="KW-1185">Reference proteome</keyword>
<evidence type="ECO:0000259" key="3">
    <source>
        <dbReference type="PROSITE" id="PS50090"/>
    </source>
</evidence>
<dbReference type="eggNOG" id="ENOG502SZRR">
    <property type="taxonomic scope" value="Eukaryota"/>
</dbReference>
<dbReference type="HOGENOM" id="CLU_037597_2_0_1"/>
<dbReference type="Proteomes" id="UP000006038">
    <property type="component" value="Unassembled WGS sequence"/>
</dbReference>
<dbReference type="EnsemblPlants" id="OB02G22530.1">
    <property type="protein sequence ID" value="OB02G22530.1"/>
    <property type="gene ID" value="OB02G22530"/>
</dbReference>
<feature type="compositionally biased region" description="Basic and acidic residues" evidence="2">
    <location>
        <begin position="22"/>
        <end position="33"/>
    </location>
</feature>
<accession>J3LC86</accession>
<dbReference type="OMA" id="IRPIGHK"/>
<feature type="region of interest" description="Disordered" evidence="2">
    <location>
        <begin position="172"/>
        <end position="213"/>
    </location>
</feature>
<dbReference type="AlphaFoldDB" id="J3LC86"/>
<feature type="region of interest" description="Disordered" evidence="2">
    <location>
        <begin position="1"/>
        <end position="33"/>
    </location>
</feature>
<keyword evidence="1" id="KW-0175">Coiled coil</keyword>
<dbReference type="PROSITE" id="PS50090">
    <property type="entry name" value="MYB_LIKE"/>
    <property type="match status" value="1"/>
</dbReference>
<evidence type="ECO:0000256" key="1">
    <source>
        <dbReference type="SAM" id="Coils"/>
    </source>
</evidence>
<dbReference type="STRING" id="4533.J3LC86"/>
<reference evidence="4" key="1">
    <citation type="submission" date="2013-04" db="UniProtKB">
        <authorList>
            <consortium name="EnsemblPlants"/>
        </authorList>
    </citation>
    <scope>IDENTIFICATION</scope>
</reference>